<dbReference type="RefSeq" id="WP_182091147.1">
    <property type="nucleotide sequence ID" value="NZ_CP059540.1"/>
</dbReference>
<dbReference type="Pfam" id="PF00583">
    <property type="entry name" value="Acetyltransf_1"/>
    <property type="match status" value="1"/>
</dbReference>
<dbReference type="AlphaFoldDB" id="A0A7D7RCV0"/>
<keyword evidence="2" id="KW-0808">Transferase</keyword>
<organism evidence="2 3">
    <name type="scientific">Planococcus maritimus</name>
    <dbReference type="NCBI Taxonomy" id="192421"/>
    <lineage>
        <taxon>Bacteria</taxon>
        <taxon>Bacillati</taxon>
        <taxon>Bacillota</taxon>
        <taxon>Bacilli</taxon>
        <taxon>Bacillales</taxon>
        <taxon>Caryophanaceae</taxon>
        <taxon>Planococcus</taxon>
    </lineage>
</organism>
<dbReference type="SUPFAM" id="SSF55729">
    <property type="entry name" value="Acyl-CoA N-acyltransferases (Nat)"/>
    <property type="match status" value="1"/>
</dbReference>
<dbReference type="InterPro" id="IPR016181">
    <property type="entry name" value="Acyl_CoA_acyltransferase"/>
</dbReference>
<dbReference type="InterPro" id="IPR000182">
    <property type="entry name" value="GNAT_dom"/>
</dbReference>
<evidence type="ECO:0000259" key="1">
    <source>
        <dbReference type="PROSITE" id="PS51186"/>
    </source>
</evidence>
<protein>
    <submittedName>
        <fullName evidence="2">GNAT family N-acetyltransferase</fullName>
    </submittedName>
</protein>
<evidence type="ECO:0000313" key="2">
    <source>
        <dbReference type="EMBL" id="QMT15980.1"/>
    </source>
</evidence>
<dbReference type="GO" id="GO:0016747">
    <property type="term" value="F:acyltransferase activity, transferring groups other than amino-acyl groups"/>
    <property type="evidence" value="ECO:0007669"/>
    <property type="project" value="InterPro"/>
</dbReference>
<sequence>MELALEKKYRSLAAYFSESTNQTITLTFEEIEKIMGYSLPSSAYLNYSWWKKTKAPARHYQAWTAAGYFVTYVQPNHYVVFEKLDAVPENEGHKDVLIIRPALHGDARFLSVLYKKSKMESKFLVYGQEQQEASAKKIRQQIIEWKQSGRSVILLAILDGEHVGYMKIKGNDSKRAAHRAEVNFVVQAHKRNVDILSALIQKSEEWAKDKGIKRFEITILEENAQARKLFEQNAYKVEGIRKSSVSVHNTLQNEIYLGKVFK</sequence>
<dbReference type="Gene3D" id="3.40.630.30">
    <property type="match status" value="1"/>
</dbReference>
<evidence type="ECO:0000313" key="3">
    <source>
        <dbReference type="Proteomes" id="UP000514716"/>
    </source>
</evidence>
<dbReference type="PROSITE" id="PS51186">
    <property type="entry name" value="GNAT"/>
    <property type="match status" value="1"/>
</dbReference>
<dbReference type="Pfam" id="PF24698">
    <property type="entry name" value="DUF7662"/>
    <property type="match status" value="1"/>
</dbReference>
<feature type="domain" description="N-acetyltransferase" evidence="1">
    <location>
        <begin position="112"/>
        <end position="262"/>
    </location>
</feature>
<reference evidence="2 3" key="1">
    <citation type="submission" date="2020-07" db="EMBL/GenBank/DDBJ databases">
        <title>Screening of a cold-adapted Planococcus bacterium producing protease in traditional shrimp paste and protease identification by genome sequencing.</title>
        <authorList>
            <person name="Gao R."/>
            <person name="Leng W."/>
            <person name="Chu Q."/>
            <person name="Wu X."/>
            <person name="Liu H."/>
            <person name="Li X."/>
        </authorList>
    </citation>
    <scope>NUCLEOTIDE SEQUENCE [LARGE SCALE GENOMIC DNA]</scope>
    <source>
        <strain evidence="2 3">XJ11</strain>
    </source>
</reference>
<dbReference type="InterPro" id="IPR056079">
    <property type="entry name" value="DUF7662"/>
</dbReference>
<proteinExistence type="predicted"/>
<name>A0A7D7RCV0_PLAMR</name>
<dbReference type="CDD" id="cd04301">
    <property type="entry name" value="NAT_SF"/>
    <property type="match status" value="1"/>
</dbReference>
<dbReference type="EMBL" id="CP059540">
    <property type="protein sequence ID" value="QMT15980.1"/>
    <property type="molecule type" value="Genomic_DNA"/>
</dbReference>
<dbReference type="KEGG" id="pdec:H1Q58_08230"/>
<accession>A0A7D7RCV0</accession>
<keyword evidence="3" id="KW-1185">Reference proteome</keyword>
<gene>
    <name evidence="2" type="ORF">H1Q58_08230</name>
</gene>
<dbReference type="Proteomes" id="UP000514716">
    <property type="component" value="Chromosome"/>
</dbReference>